<evidence type="ECO:0000313" key="2">
    <source>
        <dbReference type="Proteomes" id="UP000323176"/>
    </source>
</evidence>
<sequence length="107" mass="12418">MKNIISIIVAFILMIAIIFCGGINKEANQSEQNTNSQTLSDNKKTEIKKELYKDSNRDAIYKIMQQVDGENENNFLYTKYVYYDKDSTEDAASIIIGLYEYLERKKL</sequence>
<dbReference type="Proteomes" id="UP000323176">
    <property type="component" value="Unassembled WGS sequence"/>
</dbReference>
<dbReference type="AlphaFoldDB" id="A0A5C8EHJ4"/>
<proteinExistence type="predicted"/>
<dbReference type="EMBL" id="SAXY01000063">
    <property type="protein sequence ID" value="TXJ37429.1"/>
    <property type="molecule type" value="Genomic_DNA"/>
</dbReference>
<accession>A0A5C8EHJ4</accession>
<gene>
    <name evidence="1" type="ORF">EPJ72_10535</name>
</gene>
<organism evidence="1 2">
    <name type="scientific">Brachyspira pilosicoli</name>
    <name type="common">Serpulina pilosicoli</name>
    <dbReference type="NCBI Taxonomy" id="52584"/>
    <lineage>
        <taxon>Bacteria</taxon>
        <taxon>Pseudomonadati</taxon>
        <taxon>Spirochaetota</taxon>
        <taxon>Spirochaetia</taxon>
        <taxon>Brachyspirales</taxon>
        <taxon>Brachyspiraceae</taxon>
        <taxon>Brachyspira</taxon>
    </lineage>
</organism>
<evidence type="ECO:0000313" key="1">
    <source>
        <dbReference type="EMBL" id="TXJ37429.1"/>
    </source>
</evidence>
<comment type="caution">
    <text evidence="1">The sequence shown here is derived from an EMBL/GenBank/DDBJ whole genome shotgun (WGS) entry which is preliminary data.</text>
</comment>
<reference evidence="1 2" key="1">
    <citation type="journal article" date="1992" name="Lakartidningen">
        <title>[Penicillin V and not amoxicillin is the first choice preparation in acute otitis].</title>
        <authorList>
            <person name="Kamme C."/>
            <person name="Lundgren K."/>
            <person name="Prellner K."/>
        </authorList>
    </citation>
    <scope>NUCLEOTIDE SEQUENCE [LARGE SCALE GENOMIC DNA]</scope>
    <source>
        <strain evidence="1 2">PC5538III-hc</strain>
    </source>
</reference>
<protein>
    <submittedName>
        <fullName evidence="1">Uncharacterized protein</fullName>
    </submittedName>
</protein>
<name>A0A5C8EHJ4_BRAPL</name>